<dbReference type="FunFam" id="3.40.50.300:FF:000541">
    <property type="entry name" value="Immunity related GTPase M"/>
    <property type="match status" value="1"/>
</dbReference>
<dbReference type="PANTHER" id="PTHR32341">
    <property type="entry name" value="INTERFERON-INDUCIBLE GTPASE"/>
    <property type="match status" value="1"/>
</dbReference>
<accession>A0A8C4SCZ3</accession>
<name>A0A8C4SCZ3_ERPCA</name>
<evidence type="ECO:0000313" key="6">
    <source>
        <dbReference type="Ensembl" id="ENSECRP00000014629.1"/>
    </source>
</evidence>
<reference evidence="6" key="2">
    <citation type="submission" date="2025-08" db="UniProtKB">
        <authorList>
            <consortium name="Ensembl"/>
        </authorList>
    </citation>
    <scope>IDENTIFICATION</scope>
</reference>
<feature type="domain" description="IRG-type G" evidence="5">
    <location>
        <begin position="36"/>
        <end position="217"/>
    </location>
</feature>
<evidence type="ECO:0000313" key="7">
    <source>
        <dbReference type="Proteomes" id="UP000694620"/>
    </source>
</evidence>
<evidence type="ECO:0000259" key="5">
    <source>
        <dbReference type="PROSITE" id="PS51716"/>
    </source>
</evidence>
<evidence type="ECO:0000256" key="4">
    <source>
        <dbReference type="ARBA" id="ARBA00023134"/>
    </source>
</evidence>
<evidence type="ECO:0000256" key="3">
    <source>
        <dbReference type="ARBA" id="ARBA00022801"/>
    </source>
</evidence>
<keyword evidence="2" id="KW-0547">Nucleotide-binding</keyword>
<keyword evidence="3" id="KW-0378">Hydrolase</keyword>
<dbReference type="PROSITE" id="PS51716">
    <property type="entry name" value="G_IRG"/>
    <property type="match status" value="1"/>
</dbReference>
<evidence type="ECO:0000256" key="2">
    <source>
        <dbReference type="ARBA" id="ARBA00022741"/>
    </source>
</evidence>
<organism evidence="6 7">
    <name type="scientific">Erpetoichthys calabaricus</name>
    <name type="common">Rope fish</name>
    <name type="synonym">Calamoichthys calabaricus</name>
    <dbReference type="NCBI Taxonomy" id="27687"/>
    <lineage>
        <taxon>Eukaryota</taxon>
        <taxon>Metazoa</taxon>
        <taxon>Chordata</taxon>
        <taxon>Craniata</taxon>
        <taxon>Vertebrata</taxon>
        <taxon>Euteleostomi</taxon>
        <taxon>Actinopterygii</taxon>
        <taxon>Polypteriformes</taxon>
        <taxon>Polypteridae</taxon>
        <taxon>Erpetoichthys</taxon>
    </lineage>
</organism>
<sequence length="274" mass="31558">MFKNFIREEAEKLFPALKESGLEDIVFEIRDKLDHTEFHIAVTGEAGTGKSAFINAIRGVKSGDPGAAEEGITEQTLELMSYLHPTLPSVYLWDLPGVGTPQFQIKEYLKTFNFKKYHFFLLITGNRFKENDGCLIKEINRMNKDLYLIRSKVDIDEYVLKLNGVYSKREKELKKIKKYCFKRLVENGVEYPRVFLVSSYCVNDFDFKELCKALELELPKRKREVFSLLISETADPIFCCTTFKVYNHYKQAIPGAFHKTSSSPVHGSFGPLFS</sequence>
<keyword evidence="7" id="KW-1185">Reference proteome</keyword>
<proteinExistence type="inferred from homology"/>
<dbReference type="GO" id="GO:0016787">
    <property type="term" value="F:hydrolase activity"/>
    <property type="evidence" value="ECO:0007669"/>
    <property type="project" value="UniProtKB-KW"/>
</dbReference>
<dbReference type="InterPro" id="IPR027417">
    <property type="entry name" value="P-loop_NTPase"/>
</dbReference>
<dbReference type="AlphaFoldDB" id="A0A8C4SCZ3"/>
<reference evidence="6" key="3">
    <citation type="submission" date="2025-09" db="UniProtKB">
        <authorList>
            <consortium name="Ensembl"/>
        </authorList>
    </citation>
    <scope>IDENTIFICATION</scope>
</reference>
<comment type="similarity">
    <text evidence="1">Belongs to the TRAFAC class dynamin-like GTPase superfamily. IRG family.</text>
</comment>
<dbReference type="InterPro" id="IPR030385">
    <property type="entry name" value="G_IRG_dom"/>
</dbReference>
<dbReference type="Pfam" id="PF05049">
    <property type="entry name" value="IIGP"/>
    <property type="match status" value="1"/>
</dbReference>
<dbReference type="GO" id="GO:0005525">
    <property type="term" value="F:GTP binding"/>
    <property type="evidence" value="ECO:0007669"/>
    <property type="project" value="UniProtKB-KW"/>
</dbReference>
<dbReference type="GO" id="GO:0016020">
    <property type="term" value="C:membrane"/>
    <property type="evidence" value="ECO:0007669"/>
    <property type="project" value="InterPro"/>
</dbReference>
<dbReference type="PANTHER" id="PTHR32341:SF10">
    <property type="entry name" value="INTERFERON-INDUCIBLE GTPASE 5"/>
    <property type="match status" value="1"/>
</dbReference>
<keyword evidence="4" id="KW-0342">GTP-binding</keyword>
<reference evidence="6" key="1">
    <citation type="submission" date="2021-06" db="EMBL/GenBank/DDBJ databases">
        <authorList>
            <consortium name="Wellcome Sanger Institute Data Sharing"/>
        </authorList>
    </citation>
    <scope>NUCLEOTIDE SEQUENCE [LARGE SCALE GENOMIC DNA]</scope>
</reference>
<dbReference type="GeneTree" id="ENSGT00950000183007"/>
<dbReference type="InterPro" id="IPR007743">
    <property type="entry name" value="Immunity-related_GTPase-like"/>
</dbReference>
<dbReference type="SUPFAM" id="SSF52540">
    <property type="entry name" value="P-loop containing nucleoside triphosphate hydrolases"/>
    <property type="match status" value="1"/>
</dbReference>
<protein>
    <recommendedName>
        <fullName evidence="5">IRG-type G domain-containing protein</fullName>
    </recommendedName>
</protein>
<dbReference type="Gene3D" id="3.40.50.300">
    <property type="entry name" value="P-loop containing nucleotide triphosphate hydrolases"/>
    <property type="match status" value="1"/>
</dbReference>
<dbReference type="Ensembl" id="ENSECRT00000014888.1">
    <property type="protein sequence ID" value="ENSECRP00000014629.1"/>
    <property type="gene ID" value="ENSECRG00000009759.1"/>
</dbReference>
<dbReference type="Proteomes" id="UP000694620">
    <property type="component" value="Chromosome 12"/>
</dbReference>
<evidence type="ECO:0000256" key="1">
    <source>
        <dbReference type="ARBA" id="ARBA00005429"/>
    </source>
</evidence>
<dbReference type="InterPro" id="IPR051515">
    <property type="entry name" value="IRG"/>
</dbReference>